<accession>A0ACC0MAV1</accession>
<organism evidence="1 2">
    <name type="scientific">Rhododendron molle</name>
    <name type="common">Chinese azalea</name>
    <name type="synonym">Azalea mollis</name>
    <dbReference type="NCBI Taxonomy" id="49168"/>
    <lineage>
        <taxon>Eukaryota</taxon>
        <taxon>Viridiplantae</taxon>
        <taxon>Streptophyta</taxon>
        <taxon>Embryophyta</taxon>
        <taxon>Tracheophyta</taxon>
        <taxon>Spermatophyta</taxon>
        <taxon>Magnoliopsida</taxon>
        <taxon>eudicotyledons</taxon>
        <taxon>Gunneridae</taxon>
        <taxon>Pentapetalae</taxon>
        <taxon>asterids</taxon>
        <taxon>Ericales</taxon>
        <taxon>Ericaceae</taxon>
        <taxon>Ericoideae</taxon>
        <taxon>Rhodoreae</taxon>
        <taxon>Rhododendron</taxon>
    </lineage>
</organism>
<dbReference type="Proteomes" id="UP001062846">
    <property type="component" value="Chromosome 9"/>
</dbReference>
<name>A0ACC0MAV1_RHOML</name>
<evidence type="ECO:0000313" key="2">
    <source>
        <dbReference type="Proteomes" id="UP001062846"/>
    </source>
</evidence>
<reference evidence="1" key="1">
    <citation type="submission" date="2022-02" db="EMBL/GenBank/DDBJ databases">
        <title>Plant Genome Project.</title>
        <authorList>
            <person name="Zhang R.-G."/>
        </authorList>
    </citation>
    <scope>NUCLEOTIDE SEQUENCE</scope>
    <source>
        <strain evidence="1">AT1</strain>
    </source>
</reference>
<keyword evidence="2" id="KW-1185">Reference proteome</keyword>
<dbReference type="EMBL" id="CM046396">
    <property type="protein sequence ID" value="KAI8538085.1"/>
    <property type="molecule type" value="Genomic_DNA"/>
</dbReference>
<proteinExistence type="predicted"/>
<sequence length="399" mass="44871">MIVRSEREGGNKAQEKWRAWRKNFPSYFPSFSYAPQRSTKRCPLSLNPSFLRKSRVSILGEGHCAPPPLPHLSAFNPRTPYTSSLSGTEEVRSNILCFDSDEDVQLWRLWSRFRQQRPNQSSKLPKFGNWENEENVPYTAYFDNLRKKKGSRRMTHDDNTPIRPPPLKQEDEPKGLMGTKPIRPMHELQKNHKDGQIRRLTDFSPLDHDSVGQTPVVDLSRQRYNGGVTSSHNKVESEAPRSSDMLRPSMCETPKRVLRKSGGYDQSIDQSSLHAHYKARVGGGKVNGVSSPSWEKKGSPEASHGLAPSTPGRSRLRSVARGDNNPEHGPVVPKFGDWDESDPASAEGYTHMFEKVREEKQIGAGKVPAMATESPYSNGQSQCRNANPKSCCCFPWGGK</sequence>
<gene>
    <name evidence="1" type="ORF">RHMOL_Rhmol09G0074300</name>
</gene>
<comment type="caution">
    <text evidence="1">The sequence shown here is derived from an EMBL/GenBank/DDBJ whole genome shotgun (WGS) entry which is preliminary data.</text>
</comment>
<protein>
    <submittedName>
        <fullName evidence="1">Uncharacterized protein</fullName>
    </submittedName>
</protein>
<evidence type="ECO:0000313" key="1">
    <source>
        <dbReference type="EMBL" id="KAI8538085.1"/>
    </source>
</evidence>